<dbReference type="SUPFAM" id="SSF51445">
    <property type="entry name" value="(Trans)glycosidases"/>
    <property type="match status" value="1"/>
</dbReference>
<dbReference type="GO" id="GO:0016985">
    <property type="term" value="F:mannan endo-1,4-beta-mannosidase activity"/>
    <property type="evidence" value="ECO:0007669"/>
    <property type="project" value="UniProtKB-EC"/>
</dbReference>
<accession>A0AAV1W5N1</accession>
<dbReference type="PANTHER" id="PTHR31451">
    <property type="match status" value="1"/>
</dbReference>
<comment type="caution">
    <text evidence="1">The sequence shown here is derived from an EMBL/GenBank/DDBJ whole genome shotgun (WGS) entry which is preliminary data.</text>
</comment>
<dbReference type="InterPro" id="IPR045053">
    <property type="entry name" value="MAN-like"/>
</dbReference>
<gene>
    <name evidence="1" type="ORF">LLUT_LOCUS5409</name>
</gene>
<dbReference type="EMBL" id="CAXHTB010000003">
    <property type="protein sequence ID" value="CAL0304349.1"/>
    <property type="molecule type" value="Genomic_DNA"/>
</dbReference>
<organism evidence="1 2">
    <name type="scientific">Lupinus luteus</name>
    <name type="common">European yellow lupine</name>
    <dbReference type="NCBI Taxonomy" id="3873"/>
    <lineage>
        <taxon>Eukaryota</taxon>
        <taxon>Viridiplantae</taxon>
        <taxon>Streptophyta</taxon>
        <taxon>Embryophyta</taxon>
        <taxon>Tracheophyta</taxon>
        <taxon>Spermatophyta</taxon>
        <taxon>Magnoliopsida</taxon>
        <taxon>eudicotyledons</taxon>
        <taxon>Gunneridae</taxon>
        <taxon>Pentapetalae</taxon>
        <taxon>rosids</taxon>
        <taxon>fabids</taxon>
        <taxon>Fabales</taxon>
        <taxon>Fabaceae</taxon>
        <taxon>Papilionoideae</taxon>
        <taxon>50 kb inversion clade</taxon>
        <taxon>genistoids sensu lato</taxon>
        <taxon>core genistoids</taxon>
        <taxon>Genisteae</taxon>
        <taxon>Lupinus</taxon>
    </lineage>
</organism>
<protein>
    <recommendedName>
        <fullName evidence="3">Mannan endo-1,4-beta-mannosidase</fullName>
    </recommendedName>
</protein>
<sequence>MAFMGSWMSSHLQDSRTILKKPLVLTEFGKSKKDPGYSIEGRDSFMNNVYSSIYNLAQNGGTFGGGLVWQLLDEGMDECDDGYEIVLSQHISTASIISHQCARMVALAHSLQGTRG</sequence>
<dbReference type="Proteomes" id="UP001497480">
    <property type="component" value="Unassembled WGS sequence"/>
</dbReference>
<name>A0AAV1W5N1_LUPLU</name>
<dbReference type="AlphaFoldDB" id="A0AAV1W5N1"/>
<dbReference type="InterPro" id="IPR017853">
    <property type="entry name" value="GH"/>
</dbReference>
<keyword evidence="2" id="KW-1185">Reference proteome</keyword>
<proteinExistence type="predicted"/>
<evidence type="ECO:0000313" key="1">
    <source>
        <dbReference type="EMBL" id="CAL0304349.1"/>
    </source>
</evidence>
<dbReference type="PANTHER" id="PTHR31451:SF53">
    <property type="entry name" value="MANNAN ENDO-1,4-BETA-MANNOSIDASE"/>
    <property type="match status" value="1"/>
</dbReference>
<evidence type="ECO:0000313" key="2">
    <source>
        <dbReference type="Proteomes" id="UP001497480"/>
    </source>
</evidence>
<reference evidence="1 2" key="1">
    <citation type="submission" date="2024-03" db="EMBL/GenBank/DDBJ databases">
        <authorList>
            <person name="Martinez-Hernandez J."/>
        </authorList>
    </citation>
    <scope>NUCLEOTIDE SEQUENCE [LARGE SCALE GENOMIC DNA]</scope>
</reference>
<dbReference type="Gene3D" id="3.20.20.80">
    <property type="entry name" value="Glycosidases"/>
    <property type="match status" value="1"/>
</dbReference>
<evidence type="ECO:0008006" key="3">
    <source>
        <dbReference type="Google" id="ProtNLM"/>
    </source>
</evidence>